<name>A0ACC2ZTE9_9EURO</name>
<organism evidence="1 2">
    <name type="scientific">Neophaeococcomyces mojaviensis</name>
    <dbReference type="NCBI Taxonomy" id="3383035"/>
    <lineage>
        <taxon>Eukaryota</taxon>
        <taxon>Fungi</taxon>
        <taxon>Dikarya</taxon>
        <taxon>Ascomycota</taxon>
        <taxon>Pezizomycotina</taxon>
        <taxon>Eurotiomycetes</taxon>
        <taxon>Chaetothyriomycetidae</taxon>
        <taxon>Chaetothyriales</taxon>
        <taxon>Chaetothyriales incertae sedis</taxon>
        <taxon>Neophaeococcomyces</taxon>
    </lineage>
</organism>
<evidence type="ECO:0000313" key="1">
    <source>
        <dbReference type="EMBL" id="KAJ9650899.1"/>
    </source>
</evidence>
<keyword evidence="2" id="KW-1185">Reference proteome</keyword>
<protein>
    <submittedName>
        <fullName evidence="1">Uncharacterized protein</fullName>
    </submittedName>
</protein>
<sequence>MALRCVRIWDWHLHWRRFVRPFPGADRVDWALSGSATSKADQPSPICMTVACLPDSPNLARAHMRIPSVGREGPPSIIISYTAVILSPFAIATVGYLLYEKKWLQAAALLLATAGFVYSAVRNIKRRRQDP</sequence>
<dbReference type="Proteomes" id="UP001172386">
    <property type="component" value="Unassembled WGS sequence"/>
</dbReference>
<proteinExistence type="predicted"/>
<accession>A0ACC2ZTE9</accession>
<reference evidence="1" key="1">
    <citation type="submission" date="2022-10" db="EMBL/GenBank/DDBJ databases">
        <title>Culturing micro-colonial fungi from biological soil crusts in the Mojave desert and describing Neophaeococcomyces mojavensis, and introducing the new genera and species Taxawa tesnikishii.</title>
        <authorList>
            <person name="Kurbessoian T."/>
            <person name="Stajich J.E."/>
        </authorList>
    </citation>
    <scope>NUCLEOTIDE SEQUENCE</scope>
    <source>
        <strain evidence="1">JES_112</strain>
    </source>
</reference>
<gene>
    <name evidence="1" type="ORF">H2198_009813</name>
</gene>
<comment type="caution">
    <text evidence="1">The sequence shown here is derived from an EMBL/GenBank/DDBJ whole genome shotgun (WGS) entry which is preliminary data.</text>
</comment>
<evidence type="ECO:0000313" key="2">
    <source>
        <dbReference type="Proteomes" id="UP001172386"/>
    </source>
</evidence>
<dbReference type="EMBL" id="JAPDRQ010000298">
    <property type="protein sequence ID" value="KAJ9650899.1"/>
    <property type="molecule type" value="Genomic_DNA"/>
</dbReference>